<evidence type="ECO:0000313" key="2">
    <source>
        <dbReference type="Proteomes" id="UP000076858"/>
    </source>
</evidence>
<dbReference type="EMBL" id="LRGB01000687">
    <property type="protein sequence ID" value="KZS16798.1"/>
    <property type="molecule type" value="Genomic_DNA"/>
</dbReference>
<protein>
    <submittedName>
        <fullName evidence="1">Uncharacterized protein</fullName>
    </submittedName>
</protein>
<dbReference type="AlphaFoldDB" id="A0A0P5YJB4"/>
<reference evidence="1 2" key="1">
    <citation type="submission" date="2016-03" db="EMBL/GenBank/DDBJ databases">
        <title>EvidentialGene: Evidence-directed Construction of Genes on Genomes.</title>
        <authorList>
            <person name="Gilbert D.G."/>
            <person name="Choi J.-H."/>
            <person name="Mockaitis K."/>
            <person name="Colbourne J."/>
            <person name="Pfrender M."/>
        </authorList>
    </citation>
    <scope>NUCLEOTIDE SEQUENCE [LARGE SCALE GENOMIC DNA]</scope>
    <source>
        <strain evidence="1 2">Xinb3</strain>
        <tissue evidence="1">Complete organism</tissue>
    </source>
</reference>
<dbReference type="Proteomes" id="UP000076858">
    <property type="component" value="Unassembled WGS sequence"/>
</dbReference>
<proteinExistence type="predicted"/>
<organism evidence="1 2">
    <name type="scientific">Daphnia magna</name>
    <dbReference type="NCBI Taxonomy" id="35525"/>
    <lineage>
        <taxon>Eukaryota</taxon>
        <taxon>Metazoa</taxon>
        <taxon>Ecdysozoa</taxon>
        <taxon>Arthropoda</taxon>
        <taxon>Crustacea</taxon>
        <taxon>Branchiopoda</taxon>
        <taxon>Diplostraca</taxon>
        <taxon>Cladocera</taxon>
        <taxon>Anomopoda</taxon>
        <taxon>Daphniidae</taxon>
        <taxon>Daphnia</taxon>
    </lineage>
</organism>
<name>A0A0P5YJB4_9CRUS</name>
<evidence type="ECO:0000313" key="1">
    <source>
        <dbReference type="EMBL" id="KZS16798.1"/>
    </source>
</evidence>
<sequence length="248" mass="26594">MMSAVRRVFALTFFLLFALLAVEVPARVLDQGDQFAISPSEVSAIVEPMVRQARQQSTATVTILKTTTVSSVLMTTVTTKKTCGILASVNGTVNPGNNTGFTNAPTSACNRRKRQYWDEPVFVALKEDDNPSLQYFRLSPSQVLSFEPTMLPQFRNTHNPSIALVKESPSAIAPSFGKSHENVRVASPIFGGGINSLISSIVSGILITTTTSTSIITMYTSTSVSTSFTATTSFFVVGACYPAGLTIC</sequence>
<accession>A0A0P5YJB4</accession>
<gene>
    <name evidence="1" type="ORF">APZ42_017382</name>
</gene>
<comment type="caution">
    <text evidence="1">The sequence shown here is derived from an EMBL/GenBank/DDBJ whole genome shotgun (WGS) entry which is preliminary data.</text>
</comment>
<keyword evidence="2" id="KW-1185">Reference proteome</keyword>